<protein>
    <submittedName>
        <fullName evidence="2">Predicted protein</fullName>
    </submittedName>
</protein>
<reference evidence="2 3" key="1">
    <citation type="journal article" date="2009" name="Science">
        <title>Green evolution and dynamic adaptations revealed by genomes of the marine picoeukaryotes Micromonas.</title>
        <authorList>
            <person name="Worden A.Z."/>
            <person name="Lee J.H."/>
            <person name="Mock T."/>
            <person name="Rouze P."/>
            <person name="Simmons M.P."/>
            <person name="Aerts A.L."/>
            <person name="Allen A.E."/>
            <person name="Cuvelier M.L."/>
            <person name="Derelle E."/>
            <person name="Everett M.V."/>
            <person name="Foulon E."/>
            <person name="Grimwood J."/>
            <person name="Gundlach H."/>
            <person name="Henrissat B."/>
            <person name="Napoli C."/>
            <person name="McDonald S.M."/>
            <person name="Parker M.S."/>
            <person name="Rombauts S."/>
            <person name="Salamov A."/>
            <person name="Von Dassow P."/>
            <person name="Badger J.H."/>
            <person name="Coutinho P.M."/>
            <person name="Demir E."/>
            <person name="Dubchak I."/>
            <person name="Gentemann C."/>
            <person name="Eikrem W."/>
            <person name="Gready J.E."/>
            <person name="John U."/>
            <person name="Lanier W."/>
            <person name="Lindquist E.A."/>
            <person name="Lucas S."/>
            <person name="Mayer K.F."/>
            <person name="Moreau H."/>
            <person name="Not F."/>
            <person name="Otillar R."/>
            <person name="Panaud O."/>
            <person name="Pangilinan J."/>
            <person name="Paulsen I."/>
            <person name="Piegu B."/>
            <person name="Poliakov A."/>
            <person name="Robbens S."/>
            <person name="Schmutz J."/>
            <person name="Toulza E."/>
            <person name="Wyss T."/>
            <person name="Zelensky A."/>
            <person name="Zhou K."/>
            <person name="Armbrust E.V."/>
            <person name="Bhattacharya D."/>
            <person name="Goodenough U.W."/>
            <person name="Van de Peer Y."/>
            <person name="Grigoriev I.V."/>
        </authorList>
    </citation>
    <scope>NUCLEOTIDE SEQUENCE [LARGE SCALE GENOMIC DNA]</scope>
    <source>
        <strain evidence="2 3">CCMP1545</strain>
    </source>
</reference>
<feature type="region of interest" description="Disordered" evidence="1">
    <location>
        <begin position="456"/>
        <end position="508"/>
    </location>
</feature>
<dbReference type="RefSeq" id="XP_003060146.1">
    <property type="nucleotide sequence ID" value="XM_003060100.1"/>
</dbReference>
<feature type="region of interest" description="Disordered" evidence="1">
    <location>
        <begin position="1"/>
        <end position="90"/>
    </location>
</feature>
<organism evidence="3">
    <name type="scientific">Micromonas pusilla (strain CCMP1545)</name>
    <name type="common">Picoplanktonic green alga</name>
    <dbReference type="NCBI Taxonomy" id="564608"/>
    <lineage>
        <taxon>Eukaryota</taxon>
        <taxon>Viridiplantae</taxon>
        <taxon>Chlorophyta</taxon>
        <taxon>Mamiellophyceae</taxon>
        <taxon>Mamiellales</taxon>
        <taxon>Mamiellaceae</taxon>
        <taxon>Micromonas</taxon>
    </lineage>
</organism>
<feature type="compositionally biased region" description="Basic and acidic residues" evidence="1">
    <location>
        <begin position="537"/>
        <end position="623"/>
    </location>
</feature>
<feature type="compositionally biased region" description="Basic residues" evidence="1">
    <location>
        <begin position="381"/>
        <end position="390"/>
    </location>
</feature>
<dbReference type="GeneID" id="9685584"/>
<gene>
    <name evidence="2" type="ORF">MICPUCDRAFT_59608</name>
</gene>
<evidence type="ECO:0000313" key="2">
    <source>
        <dbReference type="EMBL" id="EEH56098.1"/>
    </source>
</evidence>
<feature type="region of interest" description="Disordered" evidence="1">
    <location>
        <begin position="255"/>
        <end position="339"/>
    </location>
</feature>
<name>C1MW33_MICPC</name>
<dbReference type="Proteomes" id="UP000001876">
    <property type="component" value="Unassembled WGS sequence"/>
</dbReference>
<feature type="compositionally biased region" description="Low complexity" evidence="1">
    <location>
        <begin position="396"/>
        <end position="405"/>
    </location>
</feature>
<feature type="compositionally biased region" description="Polar residues" evidence="1">
    <location>
        <begin position="527"/>
        <end position="536"/>
    </location>
</feature>
<dbReference type="KEGG" id="mpp:MICPUCDRAFT_59608"/>
<proteinExistence type="predicted"/>
<feature type="compositionally biased region" description="Basic and acidic residues" evidence="1">
    <location>
        <begin position="66"/>
        <end position="78"/>
    </location>
</feature>
<feature type="compositionally biased region" description="Basic and acidic residues" evidence="1">
    <location>
        <begin position="634"/>
        <end position="643"/>
    </location>
</feature>
<evidence type="ECO:0000313" key="3">
    <source>
        <dbReference type="Proteomes" id="UP000001876"/>
    </source>
</evidence>
<feature type="region of interest" description="Disordered" evidence="1">
    <location>
        <begin position="526"/>
        <end position="643"/>
    </location>
</feature>
<dbReference type="AlphaFoldDB" id="C1MW33"/>
<keyword evidence="3" id="KW-1185">Reference proteome</keyword>
<feature type="compositionally biased region" description="Low complexity" evidence="1">
    <location>
        <begin position="479"/>
        <end position="494"/>
    </location>
</feature>
<feature type="compositionally biased region" description="Polar residues" evidence="1">
    <location>
        <begin position="34"/>
        <end position="45"/>
    </location>
</feature>
<evidence type="ECO:0000256" key="1">
    <source>
        <dbReference type="SAM" id="MobiDB-lite"/>
    </source>
</evidence>
<accession>C1MW33</accession>
<feature type="region of interest" description="Disordered" evidence="1">
    <location>
        <begin position="376"/>
        <end position="421"/>
    </location>
</feature>
<dbReference type="EMBL" id="GG663741">
    <property type="protein sequence ID" value="EEH56098.1"/>
    <property type="molecule type" value="Genomic_DNA"/>
</dbReference>
<sequence length="643" mass="66197">MSFAGGAGAFPFPPNNGGGKNLGRSPGKIKPGDPSSNGQRGSRASRSLRFETGNASGQDRVPGGRYKLDPVESLRSFREPGASTSNPMAGQRAFDKLGMSLKGASDAPAGGRTPAAEISKAPAANWPFKAPVASSGPPPRAGNIQNSPAPRLANTFSQYKPAPNEYRPVGRWPYNYASALRADVPGPTPTANAAARGGFDAAAASKLNPFTIRNGRAPPTGGGGPVAVRGGSARANAGPVSNALQQRLYNLATGRGGSTAGATAARGTGGGARQPGASAARLRADAMRGAKMSGNQRAATNAAAGGGGGGAAAGRTAAPSRGGGSMKIKGKAPSSARRPSIVDAKNLEYSPGIAPVVLLAAAPALYYGAKSRQPLAVRAKPASKKKMKKQKEKEAAAAAAAAAAPARRKNPKDPKDDDGTAGVMSAVGGLFTVLGGAAALEYYRGEQRAARERARRAAEAEAISDDQCTSPFPIKPKKGGPAAPKATGATAAAPEGPPRDAKGMMSPTTATVAEIKGEVASLEIQERSLQSPVETTARQREKAREKELERRYKEKKKEYKKEMDDPAEAKAKAREDKARMEEELAADVERRRTEAREAREKVKFEIAEKEKQIAKAQSAKEARGGGGLGGGADAKLDKSKSTR</sequence>